<comment type="similarity">
    <text evidence="5">Belongs to the zinc-containing alcohol dehydrogenase family.</text>
</comment>
<keyword evidence="4" id="KW-0560">Oxidoreductase</keyword>
<protein>
    <submittedName>
        <fullName evidence="7">Alcohol dehydrogenase catalytic domain-containing protein</fullName>
    </submittedName>
</protein>
<dbReference type="PANTHER" id="PTHR43401:SF5">
    <property type="entry name" value="ALCOHOL DEHYDROGENASE-RELATED"/>
    <property type="match status" value="1"/>
</dbReference>
<dbReference type="InterPro" id="IPR036291">
    <property type="entry name" value="NAD(P)-bd_dom_sf"/>
</dbReference>
<dbReference type="PANTHER" id="PTHR43401">
    <property type="entry name" value="L-THREONINE 3-DEHYDROGENASE"/>
    <property type="match status" value="1"/>
</dbReference>
<dbReference type="Gene3D" id="3.90.180.10">
    <property type="entry name" value="Medium-chain alcohol dehydrogenases, catalytic domain"/>
    <property type="match status" value="1"/>
</dbReference>
<dbReference type="AlphaFoldDB" id="A0A9D7T7Q5"/>
<evidence type="ECO:0000256" key="2">
    <source>
        <dbReference type="ARBA" id="ARBA00022723"/>
    </source>
</evidence>
<dbReference type="InterPro" id="IPR013154">
    <property type="entry name" value="ADH-like_N"/>
</dbReference>
<name>A0A9D7T7Q5_9MICO</name>
<feature type="domain" description="Enoyl reductase (ER)" evidence="6">
    <location>
        <begin position="10"/>
        <end position="330"/>
    </location>
</feature>
<dbReference type="PROSITE" id="PS00059">
    <property type="entry name" value="ADH_ZINC"/>
    <property type="match status" value="1"/>
</dbReference>
<evidence type="ECO:0000256" key="3">
    <source>
        <dbReference type="ARBA" id="ARBA00022833"/>
    </source>
</evidence>
<dbReference type="EMBL" id="JADKGK010000005">
    <property type="protein sequence ID" value="MBL0002877.1"/>
    <property type="molecule type" value="Genomic_DNA"/>
</dbReference>
<evidence type="ECO:0000259" key="6">
    <source>
        <dbReference type="SMART" id="SM00829"/>
    </source>
</evidence>
<dbReference type="InterPro" id="IPR020843">
    <property type="entry name" value="ER"/>
</dbReference>
<keyword evidence="3 5" id="KW-0862">Zinc</keyword>
<dbReference type="InterPro" id="IPR002328">
    <property type="entry name" value="ADH_Zn_CS"/>
</dbReference>
<gene>
    <name evidence="7" type="ORF">IPP00_02395</name>
</gene>
<organism evidence="7 8">
    <name type="scientific">Candidatus Phosphoribacter hodrii</name>
    <dbReference type="NCBI Taxonomy" id="2953743"/>
    <lineage>
        <taxon>Bacteria</taxon>
        <taxon>Bacillati</taxon>
        <taxon>Actinomycetota</taxon>
        <taxon>Actinomycetes</taxon>
        <taxon>Micrococcales</taxon>
        <taxon>Dermatophilaceae</taxon>
        <taxon>Candidatus Phosphoribacter</taxon>
    </lineage>
</organism>
<proteinExistence type="inferred from homology"/>
<accession>A0A9D7T7Q5</accession>
<dbReference type="SMART" id="SM00829">
    <property type="entry name" value="PKS_ER"/>
    <property type="match status" value="1"/>
</dbReference>
<dbReference type="InterPro" id="IPR050129">
    <property type="entry name" value="Zn_alcohol_dh"/>
</dbReference>
<evidence type="ECO:0000256" key="1">
    <source>
        <dbReference type="ARBA" id="ARBA00001947"/>
    </source>
</evidence>
<dbReference type="Pfam" id="PF08240">
    <property type="entry name" value="ADH_N"/>
    <property type="match status" value="1"/>
</dbReference>
<sequence length="351" mass="34953">MRAVSYAAYGELPVLRDLPDPTCPDGGILVRVAATGVCRSDWHAWLGHDPVPLPMVPGHEFAGEVAAVGAGVTRWHVGDRVTVPFACGCGVCEVCRAGDTHVCPAQTQPGFTGWGSFADLVAVSAADANVVALPDEVGFVEAAALGCRLATAYRAVVSVGRLARGEWLVVHGCGGVGLSAVMVGVALGARVVGVDVSAGAREAALRLGAEVAVAPGADLVSVTGGGAHLSVDAIGSVDVLRASVLSLRPRGRHVQVGLLLGDAAEAAVPMGRVIARELEVLGSHGMPSRDYPGLLALVASGAIDPRLLVGRVIGLDGAGAALAAMSDGGAASGAGAGEGASAGMTVVEITH</sequence>
<keyword evidence="2 5" id="KW-0479">Metal-binding</keyword>
<dbReference type="GO" id="GO:0016491">
    <property type="term" value="F:oxidoreductase activity"/>
    <property type="evidence" value="ECO:0007669"/>
    <property type="project" value="UniProtKB-KW"/>
</dbReference>
<dbReference type="GO" id="GO:0008270">
    <property type="term" value="F:zinc ion binding"/>
    <property type="evidence" value="ECO:0007669"/>
    <property type="project" value="InterPro"/>
</dbReference>
<evidence type="ECO:0000313" key="8">
    <source>
        <dbReference type="Proteomes" id="UP000886632"/>
    </source>
</evidence>
<dbReference type="SUPFAM" id="SSF50129">
    <property type="entry name" value="GroES-like"/>
    <property type="match status" value="1"/>
</dbReference>
<dbReference type="SUPFAM" id="SSF51735">
    <property type="entry name" value="NAD(P)-binding Rossmann-fold domains"/>
    <property type="match status" value="1"/>
</dbReference>
<comment type="cofactor">
    <cofactor evidence="1 5">
        <name>Zn(2+)</name>
        <dbReference type="ChEBI" id="CHEBI:29105"/>
    </cofactor>
</comment>
<evidence type="ECO:0000256" key="4">
    <source>
        <dbReference type="ARBA" id="ARBA00023002"/>
    </source>
</evidence>
<evidence type="ECO:0000313" key="7">
    <source>
        <dbReference type="EMBL" id="MBL0002877.1"/>
    </source>
</evidence>
<dbReference type="InterPro" id="IPR011032">
    <property type="entry name" value="GroES-like_sf"/>
</dbReference>
<reference evidence="7" key="1">
    <citation type="submission" date="2020-10" db="EMBL/GenBank/DDBJ databases">
        <title>Connecting structure to function with the recovery of over 1000 high-quality activated sludge metagenome-assembled genomes encoding full-length rRNA genes using long-read sequencing.</title>
        <authorList>
            <person name="Singleton C.M."/>
            <person name="Petriglieri F."/>
            <person name="Kristensen J.M."/>
            <person name="Kirkegaard R.H."/>
            <person name="Michaelsen T.Y."/>
            <person name="Andersen M.H."/>
            <person name="Karst S.M."/>
            <person name="Dueholm M.S."/>
            <person name="Nielsen P.H."/>
            <person name="Albertsen M."/>
        </authorList>
    </citation>
    <scope>NUCLEOTIDE SEQUENCE</scope>
    <source>
        <strain evidence="7">Ribe_18-Q3-R11-54_MAXAC.001</strain>
    </source>
</reference>
<dbReference type="Proteomes" id="UP000886632">
    <property type="component" value="Unassembled WGS sequence"/>
</dbReference>
<dbReference type="Pfam" id="PF00107">
    <property type="entry name" value="ADH_zinc_N"/>
    <property type="match status" value="1"/>
</dbReference>
<evidence type="ECO:0000256" key="5">
    <source>
        <dbReference type="RuleBase" id="RU361277"/>
    </source>
</evidence>
<comment type="caution">
    <text evidence="7">The sequence shown here is derived from an EMBL/GenBank/DDBJ whole genome shotgun (WGS) entry which is preliminary data.</text>
</comment>
<dbReference type="InterPro" id="IPR013149">
    <property type="entry name" value="ADH-like_C"/>
</dbReference>